<dbReference type="GO" id="GO:0006313">
    <property type="term" value="P:DNA transposition"/>
    <property type="evidence" value="ECO:0007669"/>
    <property type="project" value="InterPro"/>
</dbReference>
<dbReference type="InterPro" id="IPR036515">
    <property type="entry name" value="Transposase_17_sf"/>
</dbReference>
<evidence type="ECO:0000313" key="1">
    <source>
        <dbReference type="EMBL" id="OGK29699.1"/>
    </source>
</evidence>
<dbReference type="AlphaFoldDB" id="A0A1F7HEJ6"/>
<organism evidence="1 2">
    <name type="scientific">Candidatus Roizmanbacteria bacterium RIFCSPHIGHO2_02_FULL_43_11</name>
    <dbReference type="NCBI Taxonomy" id="1802043"/>
    <lineage>
        <taxon>Bacteria</taxon>
        <taxon>Candidatus Roizmaniibacteriota</taxon>
    </lineage>
</organism>
<gene>
    <name evidence="1" type="ORF">A3D08_03270</name>
</gene>
<dbReference type="GO" id="GO:0004803">
    <property type="term" value="F:transposase activity"/>
    <property type="evidence" value="ECO:0007669"/>
    <property type="project" value="InterPro"/>
</dbReference>
<reference evidence="1 2" key="1">
    <citation type="journal article" date="2016" name="Nat. Commun.">
        <title>Thousands of microbial genomes shed light on interconnected biogeochemical processes in an aquifer system.</title>
        <authorList>
            <person name="Anantharaman K."/>
            <person name="Brown C.T."/>
            <person name="Hug L.A."/>
            <person name="Sharon I."/>
            <person name="Castelle C.J."/>
            <person name="Probst A.J."/>
            <person name="Thomas B.C."/>
            <person name="Singh A."/>
            <person name="Wilkins M.J."/>
            <person name="Karaoz U."/>
            <person name="Brodie E.L."/>
            <person name="Williams K.H."/>
            <person name="Hubbard S.S."/>
            <person name="Banfield J.F."/>
        </authorList>
    </citation>
    <scope>NUCLEOTIDE SEQUENCE [LARGE SCALE GENOMIC DNA]</scope>
</reference>
<proteinExistence type="predicted"/>
<name>A0A1F7HEJ6_9BACT</name>
<dbReference type="Proteomes" id="UP000178098">
    <property type="component" value="Unassembled WGS sequence"/>
</dbReference>
<dbReference type="EMBL" id="MFZT01000041">
    <property type="protein sequence ID" value="OGK29699.1"/>
    <property type="molecule type" value="Genomic_DNA"/>
</dbReference>
<dbReference type="GO" id="GO:0003677">
    <property type="term" value="F:DNA binding"/>
    <property type="evidence" value="ECO:0007669"/>
    <property type="project" value="InterPro"/>
</dbReference>
<evidence type="ECO:0008006" key="3">
    <source>
        <dbReference type="Google" id="ProtNLM"/>
    </source>
</evidence>
<sequence length="168" mass="19601">MLKDCTTGTSYYIKCTTKHDIALFSSAALCIQMIQLMKFYQYQSFGKSFSRALYVQDAPRIPLACIHAYCLLPYEYHMLIQQKSHLGIVTFVRQCNEAITRYYNLLFKHTGRIFDKELTCLEIPLLSTEQVKNSIHELPFYALPPSIPYSWKQYPWSSRHEPIQIAGE</sequence>
<evidence type="ECO:0000313" key="2">
    <source>
        <dbReference type="Proteomes" id="UP000178098"/>
    </source>
</evidence>
<accession>A0A1F7HEJ6</accession>
<protein>
    <recommendedName>
        <fullName evidence="3">Transposase IS200-like domain-containing protein</fullName>
    </recommendedName>
</protein>
<dbReference type="Gene3D" id="3.30.70.1290">
    <property type="entry name" value="Transposase IS200-like"/>
    <property type="match status" value="1"/>
</dbReference>
<comment type="caution">
    <text evidence="1">The sequence shown here is derived from an EMBL/GenBank/DDBJ whole genome shotgun (WGS) entry which is preliminary data.</text>
</comment>